<gene>
    <name evidence="2" type="ORF">G4P54_09355</name>
</gene>
<evidence type="ECO:0000256" key="1">
    <source>
        <dbReference type="SAM" id="Phobius"/>
    </source>
</evidence>
<keyword evidence="1" id="KW-0812">Transmembrane</keyword>
<dbReference type="EMBL" id="CP048852">
    <property type="protein sequence ID" value="QIW79998.1"/>
    <property type="molecule type" value="Genomic_DNA"/>
</dbReference>
<keyword evidence="1" id="KW-0472">Membrane</keyword>
<dbReference type="Proteomes" id="UP000501914">
    <property type="component" value="Chromosome"/>
</dbReference>
<name>A0A6H0WIH2_9BACI</name>
<organism evidence="2 3">
    <name type="scientific">Bacillus tequilensis</name>
    <dbReference type="NCBI Taxonomy" id="227866"/>
    <lineage>
        <taxon>Bacteria</taxon>
        <taxon>Bacillati</taxon>
        <taxon>Bacillota</taxon>
        <taxon>Bacilli</taxon>
        <taxon>Bacillales</taxon>
        <taxon>Bacillaceae</taxon>
        <taxon>Bacillus</taxon>
    </lineage>
</organism>
<evidence type="ECO:0000313" key="3">
    <source>
        <dbReference type="Proteomes" id="UP000501914"/>
    </source>
</evidence>
<dbReference type="AlphaFoldDB" id="A0A6H0WIH2"/>
<feature type="transmembrane region" description="Helical" evidence="1">
    <location>
        <begin position="23"/>
        <end position="42"/>
    </location>
</feature>
<sequence>MNFSFSSYPYYNMIKHIVNMKRFSLWFTHVTFIGLFLMFQLIKDYFSSEAQTLINAIIVVTCIIAILLWIIYFVFLKLRNKSH</sequence>
<evidence type="ECO:0000313" key="2">
    <source>
        <dbReference type="EMBL" id="QIW79998.1"/>
    </source>
</evidence>
<dbReference type="KEGG" id="bteq:G4P54_09355"/>
<keyword evidence="3" id="KW-1185">Reference proteome</keyword>
<protein>
    <submittedName>
        <fullName evidence="2">Uncharacterized protein</fullName>
    </submittedName>
</protein>
<proteinExistence type="predicted"/>
<reference evidence="2 3" key="1">
    <citation type="submission" date="2020-02" db="EMBL/GenBank/DDBJ databases">
        <title>Genome sequencing, annotation and comparative genomic analysis of Bacillus tequilensis EA-CB0015, an effective biological control agent against Pseudocercospora fijiensis in banana plants.</title>
        <authorList>
            <person name="Cuellar-Gaviria T.Z."/>
            <person name="Ju K.-S."/>
            <person name="Villegas-Escobar V."/>
        </authorList>
    </citation>
    <scope>NUCLEOTIDE SEQUENCE [LARGE SCALE GENOMIC DNA]</scope>
    <source>
        <strain evidence="2 3">EA-CB0015</strain>
    </source>
</reference>
<feature type="transmembrane region" description="Helical" evidence="1">
    <location>
        <begin position="54"/>
        <end position="75"/>
    </location>
</feature>
<accession>A0A6H0WIH2</accession>
<keyword evidence="1" id="KW-1133">Transmembrane helix</keyword>
<dbReference type="RefSeq" id="WP_167872462.1">
    <property type="nucleotide sequence ID" value="NZ_CP048852.1"/>
</dbReference>